<dbReference type="Gene3D" id="3.30.700.10">
    <property type="entry name" value="Glycoprotein, Type 4 Pilin"/>
    <property type="match status" value="1"/>
</dbReference>
<name>A0ABS5BU51_9BACT</name>
<dbReference type="InterPro" id="IPR011453">
    <property type="entry name" value="DUF1559"/>
</dbReference>
<dbReference type="PROSITE" id="PS00409">
    <property type="entry name" value="PROKAR_NTER_METHYL"/>
    <property type="match status" value="1"/>
</dbReference>
<reference evidence="2 3" key="1">
    <citation type="submission" date="2021-04" db="EMBL/GenBank/DDBJ databases">
        <authorList>
            <person name="Ivanova A."/>
        </authorList>
    </citation>
    <scope>NUCLEOTIDE SEQUENCE [LARGE SCALE GENOMIC DNA]</scope>
    <source>
        <strain evidence="2 3">G18</strain>
    </source>
</reference>
<feature type="domain" description="DUF1559" evidence="1">
    <location>
        <begin position="37"/>
        <end position="297"/>
    </location>
</feature>
<dbReference type="Pfam" id="PF07963">
    <property type="entry name" value="N_methyl"/>
    <property type="match status" value="1"/>
</dbReference>
<dbReference type="PANTHER" id="PTHR30093">
    <property type="entry name" value="GENERAL SECRETION PATHWAY PROTEIN G"/>
    <property type="match status" value="1"/>
</dbReference>
<dbReference type="NCBIfam" id="TIGR04294">
    <property type="entry name" value="pre_pil_HX9DG"/>
    <property type="match status" value="1"/>
</dbReference>
<dbReference type="EMBL" id="JAGKQQ010000001">
    <property type="protein sequence ID" value="MBP3957257.1"/>
    <property type="molecule type" value="Genomic_DNA"/>
</dbReference>
<evidence type="ECO:0000259" key="1">
    <source>
        <dbReference type="Pfam" id="PF07596"/>
    </source>
</evidence>
<dbReference type="PANTHER" id="PTHR30093:SF2">
    <property type="entry name" value="TYPE II SECRETION SYSTEM PROTEIN H"/>
    <property type="match status" value="1"/>
</dbReference>
<dbReference type="Pfam" id="PF07596">
    <property type="entry name" value="SBP_bac_10"/>
    <property type="match status" value="1"/>
</dbReference>
<keyword evidence="3" id="KW-1185">Reference proteome</keyword>
<proteinExistence type="predicted"/>
<dbReference type="InterPro" id="IPR012902">
    <property type="entry name" value="N_methyl_site"/>
</dbReference>
<dbReference type="InterPro" id="IPR045584">
    <property type="entry name" value="Pilin-like"/>
</dbReference>
<organism evidence="2 3">
    <name type="scientific">Gemmata palustris</name>
    <dbReference type="NCBI Taxonomy" id="2822762"/>
    <lineage>
        <taxon>Bacteria</taxon>
        <taxon>Pseudomonadati</taxon>
        <taxon>Planctomycetota</taxon>
        <taxon>Planctomycetia</taxon>
        <taxon>Gemmatales</taxon>
        <taxon>Gemmataceae</taxon>
        <taxon>Gemmata</taxon>
    </lineage>
</organism>
<accession>A0ABS5BU51</accession>
<dbReference type="NCBIfam" id="TIGR02532">
    <property type="entry name" value="IV_pilin_GFxxxE"/>
    <property type="match status" value="1"/>
</dbReference>
<dbReference type="Proteomes" id="UP000676565">
    <property type="component" value="Unassembled WGS sequence"/>
</dbReference>
<dbReference type="RefSeq" id="WP_210656139.1">
    <property type="nucleotide sequence ID" value="NZ_JAGKQQ010000001.1"/>
</dbReference>
<sequence>MTELTRSLRRRGVSLVEVLVVVSILSFLFALLIPAVQRARAAATRMGCQSNLRQIALATHGYESAHGQLPPAFRHRRTDPETPNLQWPLLIAPYLELEANWRTAVDDFRRERDAIFPSPHRGLSVPLKPFSCPSDPRTAVSWEVTFVYSLARPRPALVTRSFALTSYLGNGGEVSARRDGVIIADGTVTLLHVTDGTSNTLAFGERPPPKNLMLGWLYYGWGAHANGAGELSSVMGVNDPNPFVWRVPDASCGPGPFPYQRPDLNSEADCAQFQYWSLHSGGANFAFCDGSVRVLAYRANSILAALATRAGGEVVAPD</sequence>
<evidence type="ECO:0000313" key="2">
    <source>
        <dbReference type="EMBL" id="MBP3957257.1"/>
    </source>
</evidence>
<protein>
    <submittedName>
        <fullName evidence="2">DUF1559 domain-containing protein</fullName>
    </submittedName>
</protein>
<dbReference type="InterPro" id="IPR027558">
    <property type="entry name" value="Pre_pil_HX9DG_C"/>
</dbReference>
<gene>
    <name evidence="2" type="ORF">J8F10_18505</name>
</gene>
<comment type="caution">
    <text evidence="2">The sequence shown here is derived from an EMBL/GenBank/DDBJ whole genome shotgun (WGS) entry which is preliminary data.</text>
</comment>
<evidence type="ECO:0000313" key="3">
    <source>
        <dbReference type="Proteomes" id="UP000676565"/>
    </source>
</evidence>
<dbReference type="SUPFAM" id="SSF54523">
    <property type="entry name" value="Pili subunits"/>
    <property type="match status" value="1"/>
</dbReference>